<comment type="caution">
    <text evidence="3">The sequence shown here is derived from an EMBL/GenBank/DDBJ whole genome shotgun (WGS) entry which is preliminary data.</text>
</comment>
<evidence type="ECO:0000313" key="3">
    <source>
        <dbReference type="EMBL" id="GAA2332991.1"/>
    </source>
</evidence>
<keyword evidence="4" id="KW-1185">Reference proteome</keyword>
<dbReference type="InterPro" id="IPR011099">
    <property type="entry name" value="Glyco_hydro_67_C"/>
</dbReference>
<evidence type="ECO:0000259" key="2">
    <source>
        <dbReference type="Pfam" id="PF07477"/>
    </source>
</evidence>
<sequence length="109" mass="12105">MKPTPRGAVYFSYIAQANLYAVGRLAWQPDADPGAVLDEWIELSFVPGQTAGVRHFRVDRVHQRARAADQRAPGPERTEHLGRQPRRVHAAGQRRYGGKHGCGCCHGHP</sequence>
<protein>
    <recommendedName>
        <fullName evidence="2">Glycosyl hydrolase family 67 C-terminal domain-containing protein</fullName>
    </recommendedName>
</protein>
<dbReference type="InterPro" id="IPR017853">
    <property type="entry name" value="GH"/>
</dbReference>
<organism evidence="3 4">
    <name type="scientific">Streptomyces cuspidosporus</name>
    <dbReference type="NCBI Taxonomy" id="66882"/>
    <lineage>
        <taxon>Bacteria</taxon>
        <taxon>Bacillati</taxon>
        <taxon>Actinomycetota</taxon>
        <taxon>Actinomycetes</taxon>
        <taxon>Kitasatosporales</taxon>
        <taxon>Streptomycetaceae</taxon>
        <taxon>Streptomyces</taxon>
    </lineage>
</organism>
<dbReference type="EMBL" id="BAAASD010000004">
    <property type="protein sequence ID" value="GAA2332991.1"/>
    <property type="molecule type" value="Genomic_DNA"/>
</dbReference>
<evidence type="ECO:0000313" key="4">
    <source>
        <dbReference type="Proteomes" id="UP001500253"/>
    </source>
</evidence>
<feature type="region of interest" description="Disordered" evidence="1">
    <location>
        <begin position="64"/>
        <end position="101"/>
    </location>
</feature>
<accession>A0ABN3FLJ5</accession>
<evidence type="ECO:0000256" key="1">
    <source>
        <dbReference type="SAM" id="MobiDB-lite"/>
    </source>
</evidence>
<dbReference type="RefSeq" id="WP_428836869.1">
    <property type="nucleotide sequence ID" value="NZ_BAAASD010000004.1"/>
</dbReference>
<reference evidence="3 4" key="1">
    <citation type="journal article" date="2019" name="Int. J. Syst. Evol. Microbiol.">
        <title>The Global Catalogue of Microorganisms (GCM) 10K type strain sequencing project: providing services to taxonomists for standard genome sequencing and annotation.</title>
        <authorList>
            <consortium name="The Broad Institute Genomics Platform"/>
            <consortium name="The Broad Institute Genome Sequencing Center for Infectious Disease"/>
            <person name="Wu L."/>
            <person name="Ma J."/>
        </authorList>
    </citation>
    <scope>NUCLEOTIDE SEQUENCE [LARGE SCALE GENOMIC DNA]</scope>
    <source>
        <strain evidence="3 4">JCM 4316</strain>
    </source>
</reference>
<name>A0ABN3FLJ5_9ACTN</name>
<feature type="domain" description="Glycosyl hydrolase family 67 C-terminal" evidence="2">
    <location>
        <begin position="13"/>
        <end position="50"/>
    </location>
</feature>
<dbReference type="SUPFAM" id="SSF51445">
    <property type="entry name" value="(Trans)glycosidases"/>
    <property type="match status" value="1"/>
</dbReference>
<proteinExistence type="predicted"/>
<dbReference type="Proteomes" id="UP001500253">
    <property type="component" value="Unassembled WGS sequence"/>
</dbReference>
<dbReference type="Pfam" id="PF07477">
    <property type="entry name" value="Glyco_hydro_67C"/>
    <property type="match status" value="1"/>
</dbReference>
<gene>
    <name evidence="3" type="ORF">GCM10010246_15610</name>
</gene>
<feature type="compositionally biased region" description="Basic and acidic residues" evidence="1">
    <location>
        <begin position="64"/>
        <end position="82"/>
    </location>
</feature>